<keyword evidence="4 6" id="KW-0413">Isomerase</keyword>
<dbReference type="AlphaFoldDB" id="A0A258DDJ5"/>
<dbReference type="Proteomes" id="UP000215616">
    <property type="component" value="Unassembled WGS sequence"/>
</dbReference>
<dbReference type="PROSITE" id="PS01149">
    <property type="entry name" value="PSI_RSU"/>
    <property type="match status" value="1"/>
</dbReference>
<dbReference type="PROSITE" id="PS50889">
    <property type="entry name" value="S4"/>
    <property type="match status" value="1"/>
</dbReference>
<evidence type="ECO:0000313" key="10">
    <source>
        <dbReference type="Proteomes" id="UP000215616"/>
    </source>
</evidence>
<evidence type="ECO:0000256" key="7">
    <source>
        <dbReference type="SAM" id="MobiDB-lite"/>
    </source>
</evidence>
<dbReference type="Pfam" id="PF00849">
    <property type="entry name" value="PseudoU_synth_2"/>
    <property type="match status" value="1"/>
</dbReference>
<feature type="region of interest" description="Disordered" evidence="7">
    <location>
        <begin position="1"/>
        <end position="34"/>
    </location>
</feature>
<dbReference type="GO" id="GO:0000455">
    <property type="term" value="P:enzyme-directed rRNA pseudouridine synthesis"/>
    <property type="evidence" value="ECO:0007669"/>
    <property type="project" value="UniProtKB-ARBA"/>
</dbReference>
<feature type="compositionally biased region" description="Basic and acidic residues" evidence="7">
    <location>
        <begin position="398"/>
        <end position="407"/>
    </location>
</feature>
<keyword evidence="3 5" id="KW-0694">RNA-binding</keyword>
<dbReference type="SUPFAM" id="SSF55174">
    <property type="entry name" value="Alpha-L RNA-binding motif"/>
    <property type="match status" value="1"/>
</dbReference>
<evidence type="ECO:0000259" key="8">
    <source>
        <dbReference type="SMART" id="SM00363"/>
    </source>
</evidence>
<dbReference type="InterPro" id="IPR020094">
    <property type="entry name" value="TruA/RsuA/RluB/E/F_N"/>
</dbReference>
<dbReference type="EMBL" id="NCDQ01000022">
    <property type="protein sequence ID" value="OYX05808.1"/>
    <property type="molecule type" value="Genomic_DNA"/>
</dbReference>
<dbReference type="Gene3D" id="3.30.70.1560">
    <property type="entry name" value="Alpha-L RNA-binding motif"/>
    <property type="match status" value="1"/>
</dbReference>
<dbReference type="PANTHER" id="PTHR47683">
    <property type="entry name" value="PSEUDOURIDINE SYNTHASE FAMILY PROTEIN-RELATED"/>
    <property type="match status" value="1"/>
</dbReference>
<dbReference type="CDD" id="cd00165">
    <property type="entry name" value="S4"/>
    <property type="match status" value="1"/>
</dbReference>
<accession>A0A258DDJ5</accession>
<evidence type="ECO:0000256" key="3">
    <source>
        <dbReference type="ARBA" id="ARBA00022884"/>
    </source>
</evidence>
<name>A0A258DDJ5_CAUVI</name>
<feature type="domain" description="RNA-binding S4" evidence="8">
    <location>
        <begin position="35"/>
        <end position="92"/>
    </location>
</feature>
<dbReference type="CDD" id="cd02556">
    <property type="entry name" value="PseudoU_synth_RluB"/>
    <property type="match status" value="1"/>
</dbReference>
<comment type="similarity">
    <text evidence="2 6">Belongs to the pseudouridine synthase RsuA family.</text>
</comment>
<feature type="region of interest" description="Disordered" evidence="7">
    <location>
        <begin position="277"/>
        <end position="421"/>
    </location>
</feature>
<dbReference type="InterPro" id="IPR036986">
    <property type="entry name" value="S4_RNA-bd_sf"/>
</dbReference>
<sequence>MRPAQEGRAMTKPHDPLYEPHLDGQDGDLDGGPGERVAKALARAGVASRREVERLIEAGRVAINGKVLTTPAVKVAPGDFLTVDGQLVAEREPTRIFRYHKPTGLMTTHNDPKGRPTVFGALPKDLPRLISVGRLDLNSEGLLLLTNDGELSRALETPSNAWVRRYRARAFGDTTQAKLDKLKDGVTIEGVTYGAIEAKLDKAHEKAGGGKNVWITVSLSEGKNREVRKVLESIGLKVNRLIRLSYGPFALGTLAAGQIEEVGPRVIRELLEGVVSPENMPTGDRPKFAGIANPTKAPGTEGGGELQRRGAPRADRAVVLDAPEKPEKPVYKPGWAKPKKKASPHGPAKGAGKGPAKGPAKTKRPAKSIESKFIDIGKPAARGKPATPRPGAKPAEGAARRLSERPGKPSARPGPSRGPKR</sequence>
<dbReference type="GO" id="GO:0120159">
    <property type="term" value="F:rRNA pseudouridine synthase activity"/>
    <property type="evidence" value="ECO:0007669"/>
    <property type="project" value="UniProtKB-ARBA"/>
</dbReference>
<organism evidence="9 10">
    <name type="scientific">Caulobacter vibrioides</name>
    <name type="common">Caulobacter crescentus</name>
    <dbReference type="NCBI Taxonomy" id="155892"/>
    <lineage>
        <taxon>Bacteria</taxon>
        <taxon>Pseudomonadati</taxon>
        <taxon>Pseudomonadota</taxon>
        <taxon>Alphaproteobacteria</taxon>
        <taxon>Caulobacterales</taxon>
        <taxon>Caulobacteraceae</taxon>
        <taxon>Caulobacter</taxon>
    </lineage>
</organism>
<evidence type="ECO:0000313" key="9">
    <source>
        <dbReference type="EMBL" id="OYX05808.1"/>
    </source>
</evidence>
<comment type="caution">
    <text evidence="9">The sequence shown here is derived from an EMBL/GenBank/DDBJ whole genome shotgun (WGS) entry which is preliminary data.</text>
</comment>
<dbReference type="Pfam" id="PF01479">
    <property type="entry name" value="S4"/>
    <property type="match status" value="1"/>
</dbReference>
<dbReference type="EC" id="5.4.99.-" evidence="6"/>
<protein>
    <recommendedName>
        <fullName evidence="6">Pseudouridine synthase</fullName>
        <ecNumber evidence="6">5.4.99.-</ecNumber>
    </recommendedName>
</protein>
<proteinExistence type="inferred from homology"/>
<evidence type="ECO:0000256" key="1">
    <source>
        <dbReference type="ARBA" id="ARBA00000073"/>
    </source>
</evidence>
<dbReference type="Gene3D" id="3.30.70.580">
    <property type="entry name" value="Pseudouridine synthase I, catalytic domain, N-terminal subdomain"/>
    <property type="match status" value="1"/>
</dbReference>
<dbReference type="Gene3D" id="3.10.290.10">
    <property type="entry name" value="RNA-binding S4 domain"/>
    <property type="match status" value="1"/>
</dbReference>
<dbReference type="GO" id="GO:0003723">
    <property type="term" value="F:RNA binding"/>
    <property type="evidence" value="ECO:0007669"/>
    <property type="project" value="UniProtKB-KW"/>
</dbReference>
<reference evidence="9 10" key="1">
    <citation type="submission" date="2017-03" db="EMBL/GenBank/DDBJ databases">
        <title>Lifting the veil on microbial sulfur biogeochemistry in mining wastewaters.</title>
        <authorList>
            <person name="Kantor R.S."/>
            <person name="Colenbrander Nelson T."/>
            <person name="Marshall S."/>
            <person name="Bennett D."/>
            <person name="Apte S."/>
            <person name="Camacho D."/>
            <person name="Thomas B.C."/>
            <person name="Warren L.A."/>
            <person name="Banfield J.F."/>
        </authorList>
    </citation>
    <scope>NUCLEOTIDE SEQUENCE [LARGE SCALE GENOMIC DNA]</scope>
    <source>
        <strain evidence="9">32-67-7</strain>
    </source>
</reference>
<evidence type="ECO:0000256" key="6">
    <source>
        <dbReference type="RuleBase" id="RU003887"/>
    </source>
</evidence>
<feature type="compositionally biased region" description="Basic and acidic residues" evidence="7">
    <location>
        <begin position="12"/>
        <end position="24"/>
    </location>
</feature>
<dbReference type="SUPFAM" id="SSF55120">
    <property type="entry name" value="Pseudouridine synthase"/>
    <property type="match status" value="1"/>
</dbReference>
<dbReference type="InterPro" id="IPR000748">
    <property type="entry name" value="PsdUridine_synth_RsuA/RluB/E/F"/>
</dbReference>
<dbReference type="PANTHER" id="PTHR47683:SF3">
    <property type="entry name" value="RIBOSOMAL LARGE SUBUNIT PSEUDOURIDINE SYNTHASE B"/>
    <property type="match status" value="1"/>
</dbReference>
<comment type="catalytic activity">
    <reaction evidence="1">
        <text>a uridine in RNA = a pseudouridine in RNA</text>
        <dbReference type="Rhea" id="RHEA:48348"/>
        <dbReference type="Rhea" id="RHEA-COMP:12068"/>
        <dbReference type="Rhea" id="RHEA-COMP:12069"/>
        <dbReference type="ChEBI" id="CHEBI:65314"/>
        <dbReference type="ChEBI" id="CHEBI:65315"/>
    </reaction>
</comment>
<evidence type="ECO:0000256" key="4">
    <source>
        <dbReference type="ARBA" id="ARBA00023235"/>
    </source>
</evidence>
<dbReference type="InterPro" id="IPR018496">
    <property type="entry name" value="PsdUridine_synth_RsuA/RluB_CS"/>
</dbReference>
<dbReference type="InterPro" id="IPR050343">
    <property type="entry name" value="RsuA_PseudoU_synthase"/>
</dbReference>
<feature type="compositionally biased region" description="Basic and acidic residues" evidence="7">
    <location>
        <begin position="306"/>
        <end position="330"/>
    </location>
</feature>
<evidence type="ECO:0000256" key="5">
    <source>
        <dbReference type="PROSITE-ProRule" id="PRU00182"/>
    </source>
</evidence>
<gene>
    <name evidence="9" type="ORF">B7Z12_02465</name>
</gene>
<dbReference type="NCBIfam" id="TIGR00093">
    <property type="entry name" value="pseudouridine synthase"/>
    <property type="match status" value="1"/>
</dbReference>
<evidence type="ECO:0000256" key="2">
    <source>
        <dbReference type="ARBA" id="ARBA00008348"/>
    </source>
</evidence>
<dbReference type="FunFam" id="3.10.290.10:FF:000003">
    <property type="entry name" value="Pseudouridine synthase"/>
    <property type="match status" value="1"/>
</dbReference>
<dbReference type="SMART" id="SM00363">
    <property type="entry name" value="S4"/>
    <property type="match status" value="1"/>
</dbReference>
<dbReference type="InterPro" id="IPR006145">
    <property type="entry name" value="PsdUridine_synth_RsuA/RluA"/>
</dbReference>
<dbReference type="InterPro" id="IPR002942">
    <property type="entry name" value="S4_RNA-bd"/>
</dbReference>
<dbReference type="InterPro" id="IPR042092">
    <property type="entry name" value="PsdUridine_s_RsuA/RluB/E/F_cat"/>
</dbReference>
<dbReference type="InterPro" id="IPR020103">
    <property type="entry name" value="PsdUridine_synth_cat_dom_sf"/>
</dbReference>